<organism evidence="1 2">
    <name type="scientific">Treponema succinifaciens (strain ATCC 33096 / DSM 2489 / 6091)</name>
    <dbReference type="NCBI Taxonomy" id="869209"/>
    <lineage>
        <taxon>Bacteria</taxon>
        <taxon>Pseudomonadati</taxon>
        <taxon>Spirochaetota</taxon>
        <taxon>Spirochaetia</taxon>
        <taxon>Spirochaetales</taxon>
        <taxon>Treponemataceae</taxon>
        <taxon>Treponema</taxon>
    </lineage>
</organism>
<accession>F2NS68</accession>
<gene>
    <name evidence="1" type="ordered locus">Tresu_1467</name>
</gene>
<dbReference type="Proteomes" id="UP000006852">
    <property type="component" value="Chromosome"/>
</dbReference>
<dbReference type="KEGG" id="tsu:Tresu_1467"/>
<protein>
    <submittedName>
        <fullName evidence="1">Uncharacterized protein</fullName>
    </submittedName>
</protein>
<dbReference type="RefSeq" id="WP_013701651.1">
    <property type="nucleotide sequence ID" value="NC_015385.1"/>
</dbReference>
<dbReference type="AlphaFoldDB" id="F2NS68"/>
<name>F2NS68_TRES6</name>
<dbReference type="GeneID" id="302998626"/>
<evidence type="ECO:0000313" key="2">
    <source>
        <dbReference type="Proteomes" id="UP000006852"/>
    </source>
</evidence>
<reference evidence="2" key="2">
    <citation type="submission" date="2011-04" db="EMBL/GenBank/DDBJ databases">
        <title>The complete genome of chromosome of Treponema succinifaciens DSM 2489.</title>
        <authorList>
            <person name="Lucas S."/>
            <person name="Copeland A."/>
            <person name="Lapidus A."/>
            <person name="Bruce D."/>
            <person name="Goodwin L."/>
            <person name="Pitluck S."/>
            <person name="Peters L."/>
            <person name="Kyrpides N."/>
            <person name="Mavromatis K."/>
            <person name="Ivanova N."/>
            <person name="Ovchinnikova G."/>
            <person name="Teshima H."/>
            <person name="Detter J.C."/>
            <person name="Tapia R."/>
            <person name="Han C."/>
            <person name="Land M."/>
            <person name="Hauser L."/>
            <person name="Markowitz V."/>
            <person name="Cheng J.-F."/>
            <person name="Hugenholtz P."/>
            <person name="Woyke T."/>
            <person name="Wu D."/>
            <person name="Gronow S."/>
            <person name="Wellnitz S."/>
            <person name="Brambilla E."/>
            <person name="Klenk H.-P."/>
            <person name="Eisen J.A."/>
        </authorList>
    </citation>
    <scope>NUCLEOTIDE SEQUENCE [LARGE SCALE GENOMIC DNA]</scope>
    <source>
        <strain evidence="2">ATCC 33096 / DSM 2489 / 6091</strain>
    </source>
</reference>
<dbReference type="HOGENOM" id="CLU_562497_0_0_12"/>
<evidence type="ECO:0000313" key="1">
    <source>
        <dbReference type="EMBL" id="AEB14369.1"/>
    </source>
</evidence>
<reference evidence="1 2" key="1">
    <citation type="journal article" date="2011" name="Stand. Genomic Sci.">
        <title>Complete genome sequence of Treponema succinifaciens type strain (6091).</title>
        <authorList>
            <person name="Han C."/>
            <person name="Gronow S."/>
            <person name="Teshima H."/>
            <person name="Lapidus A."/>
            <person name="Nolan M."/>
            <person name="Lucas S."/>
            <person name="Hammon N."/>
            <person name="Deshpande S."/>
            <person name="Cheng J.F."/>
            <person name="Zeytun A."/>
            <person name="Tapia R."/>
            <person name="Goodwin L."/>
            <person name="Pitluck S."/>
            <person name="Liolios K."/>
            <person name="Pagani I."/>
            <person name="Ivanova N."/>
            <person name="Mavromatis K."/>
            <person name="Mikhailova N."/>
            <person name="Huntemann M."/>
            <person name="Pati A."/>
            <person name="Chen A."/>
            <person name="Palaniappan K."/>
            <person name="Land M."/>
            <person name="Hauser L."/>
            <person name="Brambilla E.M."/>
            <person name="Rohde M."/>
            <person name="Goker M."/>
            <person name="Woyke T."/>
            <person name="Bristow J."/>
            <person name="Eisen J.A."/>
            <person name="Markowitz V."/>
            <person name="Hugenholtz P."/>
            <person name="Kyrpides N.C."/>
            <person name="Klenk H.P."/>
            <person name="Detter J.C."/>
        </authorList>
    </citation>
    <scope>NUCLEOTIDE SEQUENCE [LARGE SCALE GENOMIC DNA]</scope>
    <source>
        <strain evidence="2">ATCC 33096 / DSM 2489 / 6091</strain>
    </source>
</reference>
<proteinExistence type="predicted"/>
<dbReference type="eggNOG" id="ENOG502ZR82">
    <property type="taxonomic scope" value="Bacteria"/>
</dbReference>
<sequence>MGFSREELAEKFLRTYVKPFTAKDMRKVLNTLGFSASLEDAVDFLCSSPNVLELEDGRFVTHAGAFTGEIFSIVPTAAEADQGVFVAGDRCMPFVETDRISSTLRFYVKGKKVPYKVGVFDSDDAIDMFMLYGEEYAPQYIASDPANKDLDLVSRDFELSNTVKLTGLDLDYLAEKYGYKKGDRILCCVTDWNAGKLNMMILHSDETRFDKGEIGEKRIEWFSELEKRLLECFEKRGPMTSIEEQLVTVFFENRRTLCVPYCGSMEEFLFKHTNKISFEHYGVETRLWRKGEEVPAFGKWNSTLALLNNELKKNITFAEYTLNSIPEFVYDQIVLDALYQKKTDYVKYALDFICRDDFSLDDIQIQKIILSLKERYAILQKDYNWFADQTLGAVRKKTLELYGNVSSLVRKIDFLGELILNFPSQEVVVLAQLHGHILRMLETIASDPTAEETADALLLSLDGMEWNFEDIKGILESSLAKEKQSQFKVIKGGSCVASRMSSFKKK</sequence>
<dbReference type="OrthoDB" id="354079at2"/>
<dbReference type="EMBL" id="CP002631">
    <property type="protein sequence ID" value="AEB14369.1"/>
    <property type="molecule type" value="Genomic_DNA"/>
</dbReference>
<keyword evidence="2" id="KW-1185">Reference proteome</keyword>
<dbReference type="STRING" id="869209.Tresu_1467"/>